<keyword evidence="3" id="KW-1185">Reference proteome</keyword>
<sequence length="143" mass="15593">MPTLRHVCLLLWCLALGFSPSAMAAGIVVIGHSDVPKMDAHTITKLYTGRFVAVAGIPIIPVATRPGTPERMQFLQQFLQQDEDKYTAYWTVRRYIGKGIPPTTLGSTAEVLRFVQSTPGAIGYVFEHDAPAGIRIVARQAGL</sequence>
<feature type="chain" id="PRO_5004662891" description="Phosphate ABC transporter substrate-binding protein" evidence="1">
    <location>
        <begin position="25"/>
        <end position="143"/>
    </location>
</feature>
<feature type="signal peptide" evidence="1">
    <location>
        <begin position="1"/>
        <end position="24"/>
    </location>
</feature>
<evidence type="ECO:0008006" key="4">
    <source>
        <dbReference type="Google" id="ProtNLM"/>
    </source>
</evidence>
<proteinExistence type="predicted"/>
<dbReference type="Gene3D" id="3.40.190.10">
    <property type="entry name" value="Periplasmic binding protein-like II"/>
    <property type="match status" value="1"/>
</dbReference>
<dbReference type="HOGENOM" id="CLU_124904_1_1_4"/>
<keyword evidence="1" id="KW-0732">Signal</keyword>
<name>U5N9C6_9BURK</name>
<dbReference type="STRING" id="946483.Cenrod_0697"/>
<evidence type="ECO:0000313" key="3">
    <source>
        <dbReference type="Proteomes" id="UP000017184"/>
    </source>
</evidence>
<dbReference type="KEGG" id="cbx:Cenrod_0697"/>
<organism evidence="2 3">
    <name type="scientific">Candidatus Symbiobacter mobilis CR</name>
    <dbReference type="NCBI Taxonomy" id="946483"/>
    <lineage>
        <taxon>Bacteria</taxon>
        <taxon>Pseudomonadati</taxon>
        <taxon>Pseudomonadota</taxon>
        <taxon>Betaproteobacteria</taxon>
        <taxon>Burkholderiales</taxon>
        <taxon>Comamonadaceae</taxon>
    </lineage>
</organism>
<evidence type="ECO:0000256" key="1">
    <source>
        <dbReference type="SAM" id="SignalP"/>
    </source>
</evidence>
<reference evidence="2 3" key="1">
    <citation type="journal article" date="2013" name="Genome Biol.">
        <title>Genomic analysis reveals key aspects of prokaryotic symbiosis in the phototrophic consortium "Chlorochromatium aggregatum".</title>
        <authorList>
            <person name="Liu Z."/>
            <person name="Muller J."/>
            <person name="Li T."/>
            <person name="Alvey R.M."/>
            <person name="Vogl K."/>
            <person name="Frigaard N.U."/>
            <person name="Rockwell N.C."/>
            <person name="Boyd E.S."/>
            <person name="Tomsho L.P."/>
            <person name="Schuster S.C."/>
            <person name="Henke P."/>
            <person name="Rohde M."/>
            <person name="Overmann J."/>
            <person name="Bryant D.A."/>
        </authorList>
    </citation>
    <scope>NUCLEOTIDE SEQUENCE [LARGE SCALE GENOMIC DNA]</scope>
    <source>
        <strain evidence="2">CR</strain>
    </source>
</reference>
<evidence type="ECO:0000313" key="2">
    <source>
        <dbReference type="EMBL" id="AGX86804.1"/>
    </source>
</evidence>
<dbReference type="AlphaFoldDB" id="U5N9C6"/>
<dbReference type="SUPFAM" id="SSF53850">
    <property type="entry name" value="Periplasmic binding protein-like II"/>
    <property type="match status" value="1"/>
</dbReference>
<dbReference type="eggNOG" id="COG0226">
    <property type="taxonomic scope" value="Bacteria"/>
</dbReference>
<accession>U5N9C6</accession>
<dbReference type="EMBL" id="CP004885">
    <property type="protein sequence ID" value="AGX86804.1"/>
    <property type="molecule type" value="Genomic_DNA"/>
</dbReference>
<gene>
    <name evidence="2" type="ORF">Cenrod_0697</name>
</gene>
<protein>
    <recommendedName>
        <fullName evidence="4">Phosphate ABC transporter substrate-binding protein</fullName>
    </recommendedName>
</protein>
<dbReference type="RefSeq" id="WP_022771625.1">
    <property type="nucleotide sequence ID" value="NC_022576.1"/>
</dbReference>
<dbReference type="Proteomes" id="UP000017184">
    <property type="component" value="Chromosome"/>
</dbReference>